<accession>A0A7C9M1B3</accession>
<feature type="coiled-coil region" evidence="1">
    <location>
        <begin position="86"/>
        <end position="117"/>
    </location>
</feature>
<dbReference type="RefSeq" id="WP_156639942.1">
    <property type="nucleotide sequence ID" value="NZ_WOXT01000001.1"/>
</dbReference>
<reference evidence="4 5" key="1">
    <citation type="submission" date="2019-12" db="EMBL/GenBank/DDBJ databases">
        <authorList>
            <person name="Xu J."/>
        </authorList>
    </citation>
    <scope>NUCLEOTIDE SEQUENCE [LARGE SCALE GENOMIC DNA]</scope>
    <source>
        <strain evidence="4 5">HX-5-24</strain>
    </source>
</reference>
<evidence type="ECO:0000313" key="4">
    <source>
        <dbReference type="EMBL" id="MUV13026.1"/>
    </source>
</evidence>
<evidence type="ECO:0008006" key="6">
    <source>
        <dbReference type="Google" id="ProtNLM"/>
    </source>
</evidence>
<gene>
    <name evidence="4" type="ORF">GN331_02285</name>
</gene>
<feature type="region of interest" description="Disordered" evidence="2">
    <location>
        <begin position="220"/>
        <end position="240"/>
    </location>
</feature>
<evidence type="ECO:0000313" key="5">
    <source>
        <dbReference type="Proteomes" id="UP000479692"/>
    </source>
</evidence>
<name>A0A7C9M1B3_9GAMM</name>
<organism evidence="4 5">
    <name type="scientific">Noviluteimonas gilva</name>
    <dbReference type="NCBI Taxonomy" id="2682097"/>
    <lineage>
        <taxon>Bacteria</taxon>
        <taxon>Pseudomonadati</taxon>
        <taxon>Pseudomonadota</taxon>
        <taxon>Gammaproteobacteria</taxon>
        <taxon>Lysobacterales</taxon>
        <taxon>Lysobacteraceae</taxon>
        <taxon>Noviluteimonas</taxon>
    </lineage>
</organism>
<keyword evidence="3" id="KW-0732">Signal</keyword>
<evidence type="ECO:0000256" key="2">
    <source>
        <dbReference type="SAM" id="MobiDB-lite"/>
    </source>
</evidence>
<keyword evidence="1" id="KW-0175">Coiled coil</keyword>
<protein>
    <recommendedName>
        <fullName evidence="6">DUF4124 domain-containing protein</fullName>
    </recommendedName>
</protein>
<feature type="signal peptide" evidence="3">
    <location>
        <begin position="1"/>
        <end position="21"/>
    </location>
</feature>
<comment type="caution">
    <text evidence="4">The sequence shown here is derived from an EMBL/GenBank/DDBJ whole genome shotgun (WGS) entry which is preliminary data.</text>
</comment>
<feature type="compositionally biased region" description="Low complexity" evidence="2">
    <location>
        <begin position="221"/>
        <end position="240"/>
    </location>
</feature>
<dbReference type="AlphaFoldDB" id="A0A7C9M1B3"/>
<evidence type="ECO:0000256" key="3">
    <source>
        <dbReference type="SAM" id="SignalP"/>
    </source>
</evidence>
<feature type="chain" id="PRO_5028953508" description="DUF4124 domain-containing protein" evidence="3">
    <location>
        <begin position="22"/>
        <end position="240"/>
    </location>
</feature>
<dbReference type="EMBL" id="WOXT01000001">
    <property type="protein sequence ID" value="MUV13026.1"/>
    <property type="molecule type" value="Genomic_DNA"/>
</dbReference>
<keyword evidence="5" id="KW-1185">Reference proteome</keyword>
<proteinExistence type="predicted"/>
<evidence type="ECO:0000256" key="1">
    <source>
        <dbReference type="SAM" id="Coils"/>
    </source>
</evidence>
<sequence>MPASKTITTATLLLAPLFALALVSADGHAQKRGAQPQKNKKLYCWEENGAKVCGDALPAEAAGARRTEFNASGRHTGEIERAMTPAERAEAAAAAAADKVRAENDEARLRREMAMAESYATEEDLRKSFSERILLLEESLKASELGVVGLRQSLVALLRQAGENELAGKPITPVARKNINTQHAELRRRERLFAQQRVQRASLDEELDSVLARYREIKQGQMAPAQSATAPATQPPATGG</sequence>
<dbReference type="Proteomes" id="UP000479692">
    <property type="component" value="Unassembled WGS sequence"/>
</dbReference>